<dbReference type="GO" id="GO:0005829">
    <property type="term" value="C:cytosol"/>
    <property type="evidence" value="ECO:0007669"/>
    <property type="project" value="TreeGrafter"/>
</dbReference>
<name>A0A2P2E6S0_9PROT</name>
<dbReference type="PANTHER" id="PTHR42866">
    <property type="entry name" value="3-DEOXY-MANNO-OCTULOSONATE CYTIDYLYLTRANSFERASE"/>
    <property type="match status" value="1"/>
</dbReference>
<evidence type="ECO:0000256" key="3">
    <source>
        <dbReference type="ARBA" id="ARBA00022985"/>
    </source>
</evidence>
<organism evidence="4 5">
    <name type="scientific">Candidatus Phycosocius bacilliformis</name>
    <dbReference type="NCBI Taxonomy" id="1445552"/>
    <lineage>
        <taxon>Bacteria</taxon>
        <taxon>Pseudomonadati</taxon>
        <taxon>Pseudomonadota</taxon>
        <taxon>Alphaproteobacteria</taxon>
        <taxon>Caulobacterales</taxon>
        <taxon>Caulobacterales incertae sedis</taxon>
        <taxon>Candidatus Phycosocius</taxon>
    </lineage>
</organism>
<dbReference type="EC" id="2.7.7.38" evidence="4"/>
<dbReference type="Gene3D" id="3.90.550.10">
    <property type="entry name" value="Spore Coat Polysaccharide Biosynthesis Protein SpsA, Chain A"/>
    <property type="match status" value="1"/>
</dbReference>
<dbReference type="NCBIfam" id="NF003948">
    <property type="entry name" value="PRK05450.1-1"/>
    <property type="match status" value="1"/>
</dbReference>
<dbReference type="RefSeq" id="WP_108983619.1">
    <property type="nucleotide sequence ID" value="NZ_BFBR01000001.1"/>
</dbReference>
<dbReference type="AlphaFoldDB" id="A0A2P2E6S0"/>
<evidence type="ECO:0000256" key="1">
    <source>
        <dbReference type="ARBA" id="ARBA00022679"/>
    </source>
</evidence>
<gene>
    <name evidence="4" type="primary">kpsU</name>
    <name evidence="4" type="ORF">PbB2_00422</name>
</gene>
<dbReference type="Pfam" id="PF02348">
    <property type="entry name" value="CTP_transf_3"/>
    <property type="match status" value="1"/>
</dbReference>
<keyword evidence="2 4" id="KW-0548">Nucleotidyltransferase</keyword>
<dbReference type="EMBL" id="BFBR01000001">
    <property type="protein sequence ID" value="GBF56765.1"/>
    <property type="molecule type" value="Genomic_DNA"/>
</dbReference>
<keyword evidence="5" id="KW-1185">Reference proteome</keyword>
<sequence length="265" mass="27901">MSRPLIVIPARMAATRLPGKPLADIAGKPMIARVIERALLAGLGPVAVAAGEPEIVAAAETAGAMAVLTNPDLPSGSDRIHAALAALDPEGQFDPIINLQGDMPTLDPALLQSALAALEDSPEAGLSTLVSPSDDPVERADPNVVKAIVSWPDDEDGQEEDGQGTLPATTGRCLYFTRADAPSGPGPVMRHVGLYVWRRNSLARFVAAPPSALEKREKLEQLRALELGMGIAARAVAVFPKGVDTPEHLEAARAWYHNNNQETPT</sequence>
<accession>A0A2P2E6S0</accession>
<dbReference type="SUPFAM" id="SSF53448">
    <property type="entry name" value="Nucleotide-diphospho-sugar transferases"/>
    <property type="match status" value="1"/>
</dbReference>
<evidence type="ECO:0000313" key="4">
    <source>
        <dbReference type="EMBL" id="GBF56765.1"/>
    </source>
</evidence>
<dbReference type="InterPro" id="IPR029044">
    <property type="entry name" value="Nucleotide-diphossugar_trans"/>
</dbReference>
<protein>
    <submittedName>
        <fullName evidence="4">3-deoxy-manno-octulosonate cytidylyltransferase</fullName>
        <ecNumber evidence="4">2.7.7.38</ecNumber>
    </submittedName>
</protein>
<comment type="caution">
    <text evidence="4">The sequence shown here is derived from an EMBL/GenBank/DDBJ whole genome shotgun (WGS) entry which is preliminary data.</text>
</comment>
<dbReference type="GO" id="GO:0009103">
    <property type="term" value="P:lipopolysaccharide biosynthetic process"/>
    <property type="evidence" value="ECO:0007669"/>
    <property type="project" value="UniProtKB-KW"/>
</dbReference>
<dbReference type="OrthoDB" id="9815559at2"/>
<keyword evidence="1 4" id="KW-0808">Transferase</keyword>
<reference evidence="4 5" key="1">
    <citation type="journal article" date="2018" name="Genome Announc.">
        <title>Draft Genome Sequence of "Candidatus Phycosocius bacilliformis," an Alphaproteobacterial Ectosymbiont of the Hydrocarbon-Producing Green Alga Botryococcus braunii.</title>
        <authorList>
            <person name="Tanabe Y."/>
            <person name="Yamaguchi H."/>
            <person name="Watanabe M.M."/>
        </authorList>
    </citation>
    <scope>NUCLEOTIDE SEQUENCE [LARGE SCALE GENOMIC DNA]</scope>
    <source>
        <strain evidence="4 5">BOTRYCO-2</strain>
    </source>
</reference>
<dbReference type="GO" id="GO:0008690">
    <property type="term" value="F:3-deoxy-manno-octulosonate cytidylyltransferase activity"/>
    <property type="evidence" value="ECO:0007669"/>
    <property type="project" value="UniProtKB-EC"/>
</dbReference>
<keyword evidence="3" id="KW-0448">Lipopolysaccharide biosynthesis</keyword>
<dbReference type="PANTHER" id="PTHR42866:SF2">
    <property type="entry name" value="3-DEOXY-MANNO-OCTULOSONATE CYTIDYLYLTRANSFERASE, MITOCHONDRIAL"/>
    <property type="match status" value="1"/>
</dbReference>
<dbReference type="Proteomes" id="UP000245086">
    <property type="component" value="Unassembled WGS sequence"/>
</dbReference>
<dbReference type="InterPro" id="IPR003329">
    <property type="entry name" value="Cytidylyl_trans"/>
</dbReference>
<proteinExistence type="predicted"/>
<evidence type="ECO:0000256" key="2">
    <source>
        <dbReference type="ARBA" id="ARBA00022695"/>
    </source>
</evidence>
<evidence type="ECO:0000313" key="5">
    <source>
        <dbReference type="Proteomes" id="UP000245086"/>
    </source>
</evidence>